<proteinExistence type="predicted"/>
<dbReference type="Proteomes" id="UP000298030">
    <property type="component" value="Unassembled WGS sequence"/>
</dbReference>
<dbReference type="EMBL" id="QPFP01000073">
    <property type="protein sequence ID" value="TEB23813.1"/>
    <property type="molecule type" value="Genomic_DNA"/>
</dbReference>
<organism evidence="1 2">
    <name type="scientific">Coprinellus micaceus</name>
    <name type="common">Glistening ink-cap mushroom</name>
    <name type="synonym">Coprinus micaceus</name>
    <dbReference type="NCBI Taxonomy" id="71717"/>
    <lineage>
        <taxon>Eukaryota</taxon>
        <taxon>Fungi</taxon>
        <taxon>Dikarya</taxon>
        <taxon>Basidiomycota</taxon>
        <taxon>Agaricomycotina</taxon>
        <taxon>Agaricomycetes</taxon>
        <taxon>Agaricomycetidae</taxon>
        <taxon>Agaricales</taxon>
        <taxon>Agaricineae</taxon>
        <taxon>Psathyrellaceae</taxon>
        <taxon>Coprinellus</taxon>
    </lineage>
</organism>
<evidence type="ECO:0000313" key="1">
    <source>
        <dbReference type="EMBL" id="TEB23813.1"/>
    </source>
</evidence>
<gene>
    <name evidence="1" type="ORF">FA13DRAFT_1715057</name>
</gene>
<protein>
    <submittedName>
        <fullName evidence="1">Uncharacterized protein</fullName>
    </submittedName>
</protein>
<keyword evidence="2" id="KW-1185">Reference proteome</keyword>
<name>A0A4Y7SPK8_COPMI</name>
<evidence type="ECO:0000313" key="2">
    <source>
        <dbReference type="Proteomes" id="UP000298030"/>
    </source>
</evidence>
<comment type="caution">
    <text evidence="1">The sequence shown here is derived from an EMBL/GenBank/DDBJ whole genome shotgun (WGS) entry which is preliminary data.</text>
</comment>
<accession>A0A4Y7SPK8</accession>
<dbReference type="AlphaFoldDB" id="A0A4Y7SPK8"/>
<sequence>MNTAFTDECGKRYAECATTFGAPGGNDAGFELRSIHWAGDEVSPPSGGYLKCGLSGTNLMTLDKEERVREDRGAPAISADLNLKWGWSPGARPAVTEHFDVRHGSGPKSHLQWAASLSIGSYTIKHVDVLEIGELGADVARVRKEPEIRQIEDDQMSPHITGGRVHAQKCAREGQGARERFAQVPCRTIVLVLFHPFPAGAVEQAAPAIPRSPMGTRPLSVQLKPQ</sequence>
<reference evidence="1 2" key="1">
    <citation type="journal article" date="2019" name="Nat. Ecol. Evol.">
        <title>Megaphylogeny resolves global patterns of mushroom evolution.</title>
        <authorList>
            <person name="Varga T."/>
            <person name="Krizsan K."/>
            <person name="Foldi C."/>
            <person name="Dima B."/>
            <person name="Sanchez-Garcia M."/>
            <person name="Sanchez-Ramirez S."/>
            <person name="Szollosi G.J."/>
            <person name="Szarkandi J.G."/>
            <person name="Papp V."/>
            <person name="Albert L."/>
            <person name="Andreopoulos W."/>
            <person name="Angelini C."/>
            <person name="Antonin V."/>
            <person name="Barry K.W."/>
            <person name="Bougher N.L."/>
            <person name="Buchanan P."/>
            <person name="Buyck B."/>
            <person name="Bense V."/>
            <person name="Catcheside P."/>
            <person name="Chovatia M."/>
            <person name="Cooper J."/>
            <person name="Damon W."/>
            <person name="Desjardin D."/>
            <person name="Finy P."/>
            <person name="Geml J."/>
            <person name="Haridas S."/>
            <person name="Hughes K."/>
            <person name="Justo A."/>
            <person name="Karasinski D."/>
            <person name="Kautmanova I."/>
            <person name="Kiss B."/>
            <person name="Kocsube S."/>
            <person name="Kotiranta H."/>
            <person name="LaButti K.M."/>
            <person name="Lechner B.E."/>
            <person name="Liimatainen K."/>
            <person name="Lipzen A."/>
            <person name="Lukacs Z."/>
            <person name="Mihaltcheva S."/>
            <person name="Morgado L.N."/>
            <person name="Niskanen T."/>
            <person name="Noordeloos M.E."/>
            <person name="Ohm R.A."/>
            <person name="Ortiz-Santana B."/>
            <person name="Ovrebo C."/>
            <person name="Racz N."/>
            <person name="Riley R."/>
            <person name="Savchenko A."/>
            <person name="Shiryaev A."/>
            <person name="Soop K."/>
            <person name="Spirin V."/>
            <person name="Szebenyi C."/>
            <person name="Tomsovsky M."/>
            <person name="Tulloss R.E."/>
            <person name="Uehling J."/>
            <person name="Grigoriev I.V."/>
            <person name="Vagvolgyi C."/>
            <person name="Papp T."/>
            <person name="Martin F.M."/>
            <person name="Miettinen O."/>
            <person name="Hibbett D.S."/>
            <person name="Nagy L.G."/>
        </authorList>
    </citation>
    <scope>NUCLEOTIDE SEQUENCE [LARGE SCALE GENOMIC DNA]</scope>
    <source>
        <strain evidence="1 2">FP101781</strain>
    </source>
</reference>